<dbReference type="EMBL" id="EU744250">
    <property type="protein sequence ID" value="ACE80010.1"/>
    <property type="molecule type" value="Genomic_DNA"/>
</dbReference>
<name>B3VGN3_9CAUD</name>
<dbReference type="InterPro" id="IPR056577">
    <property type="entry name" value="Phage_Gp84"/>
</dbReference>
<dbReference type="RefSeq" id="YP_001994901.1">
    <property type="nucleotide sequence ID" value="NC_011023.1"/>
</dbReference>
<protein>
    <recommendedName>
        <fullName evidence="1">Gp84-like domain-containing protein</fullName>
    </recommendedName>
</protein>
<dbReference type="OrthoDB" id="22256at10239"/>
<sequence length="66" mass="7263">MFELTVTKVGTDKSVTVKATHKAMLIDHLHASAARHGLEVKHIRDDLQGDILKDGQTVAEWAVTVE</sequence>
<evidence type="ECO:0000259" key="1">
    <source>
        <dbReference type="Pfam" id="PF23794"/>
    </source>
</evidence>
<dbReference type="GeneID" id="6417672"/>
<keyword evidence="3" id="KW-1185">Reference proteome</keyword>
<feature type="domain" description="Gp84-like" evidence="1">
    <location>
        <begin position="1"/>
        <end position="65"/>
    </location>
</feature>
<dbReference type="KEGG" id="vg:6417672"/>
<evidence type="ECO:0000313" key="3">
    <source>
        <dbReference type="Proteomes" id="UP000001211"/>
    </source>
</evidence>
<dbReference type="Pfam" id="PF23794">
    <property type="entry name" value="Phage_Gp84"/>
    <property type="match status" value="1"/>
</dbReference>
<gene>
    <name evidence="2" type="primary">84</name>
    <name evidence="2" type="ORF">Pukovnik_84</name>
</gene>
<accession>B3VGN3</accession>
<reference evidence="2 3" key="1">
    <citation type="submission" date="2008-05" db="EMBL/GenBank/DDBJ databases">
        <authorList>
            <person name="Vogelsberger A.M."/>
            <person name="Jacobs-Sera D."/>
            <person name="Hendrix R.W."/>
            <person name="Hatfull G.F."/>
        </authorList>
    </citation>
    <scope>NUCLEOTIDE SEQUENCE [LARGE SCALE GENOMIC DNA]</scope>
    <source>
        <strain evidence="2 3">Pukovnik</strain>
    </source>
</reference>
<dbReference type="Proteomes" id="UP000001211">
    <property type="component" value="Segment"/>
</dbReference>
<evidence type="ECO:0000313" key="2">
    <source>
        <dbReference type="EMBL" id="ACE80010.1"/>
    </source>
</evidence>
<proteinExistence type="predicted"/>
<organism evidence="2 3">
    <name type="scientific">Mycobacterium phage Pukovnik</name>
    <dbReference type="NCBI Taxonomy" id="2914013"/>
    <lineage>
        <taxon>Viruses</taxon>
        <taxon>Duplodnaviria</taxon>
        <taxon>Heunggongvirae</taxon>
        <taxon>Uroviricota</taxon>
        <taxon>Caudoviricetes</taxon>
        <taxon>Pukovnikvirus</taxon>
        <taxon>Pukovnikvirus pukovnik</taxon>
    </lineage>
</organism>